<dbReference type="InterPro" id="IPR008927">
    <property type="entry name" value="6-PGluconate_DH-like_C_sf"/>
</dbReference>
<evidence type="ECO:0000259" key="14">
    <source>
        <dbReference type="Pfam" id="PF07479"/>
    </source>
</evidence>
<reference evidence="15" key="1">
    <citation type="submission" date="2022-11" db="EMBL/GenBank/DDBJ databases">
        <title>Draft genome of Mycoplasma arginini isolated from fly.</title>
        <authorList>
            <person name="Severgnini M."/>
            <person name="Gioia G."/>
            <person name="Cremonesi P."/>
            <person name="Moroni P."/>
            <person name="Addis M.F."/>
            <person name="Castiglioni B."/>
        </authorList>
    </citation>
    <scope>NUCLEOTIDE SEQUENCE</scope>
    <source>
        <strain evidence="15">QMP CG1-1632</strain>
    </source>
</reference>
<evidence type="ECO:0000256" key="8">
    <source>
        <dbReference type="PIRSR" id="PIRSR000114-1"/>
    </source>
</evidence>
<feature type="binding site" evidence="10">
    <location>
        <begin position="9"/>
        <end position="14"/>
    </location>
    <ligand>
        <name>NAD(+)</name>
        <dbReference type="ChEBI" id="CHEBI:57540"/>
    </ligand>
</feature>
<evidence type="ECO:0000313" key="17">
    <source>
        <dbReference type="Proteomes" id="UP001162175"/>
    </source>
</evidence>
<feature type="binding site" evidence="10">
    <location>
        <position position="141"/>
    </location>
    <ligand>
        <name>NAD(+)</name>
        <dbReference type="ChEBI" id="CHEBI:57540"/>
    </ligand>
</feature>
<dbReference type="GO" id="GO:0047952">
    <property type="term" value="F:glycerol-3-phosphate dehydrogenase [NAD(P)+] activity"/>
    <property type="evidence" value="ECO:0007669"/>
    <property type="project" value="UniProtKB-EC"/>
</dbReference>
<keyword evidence="18" id="KW-1185">Reference proteome</keyword>
<protein>
    <recommendedName>
        <fullName evidence="12">Glycerol-3-phosphate dehydrogenase</fullName>
        <ecNumber evidence="12">1.1.1.94</ecNumber>
    </recommendedName>
</protein>
<dbReference type="PANTHER" id="PTHR11728:SF1">
    <property type="entry name" value="GLYCEROL-3-PHOSPHATE DEHYDROGENASE [NAD(+)] 2, CHLOROPLASTIC"/>
    <property type="match status" value="1"/>
</dbReference>
<reference evidence="16" key="2">
    <citation type="submission" date="2024-01" db="EMBL/GenBank/DDBJ databases">
        <title>Complete genome sequence of Mycoplasma arginini type strain G 230.</title>
        <authorList>
            <person name="Spergser J."/>
        </authorList>
    </citation>
    <scope>NUCLEOTIDE SEQUENCE</scope>
    <source>
        <strain evidence="16">NCTC 10129</strain>
    </source>
</reference>
<gene>
    <name evidence="15" type="ORF">DCBHLPFO_00402</name>
    <name evidence="16" type="ORF">V2E25_00915</name>
</gene>
<evidence type="ECO:0000313" key="18">
    <source>
        <dbReference type="Proteomes" id="UP001432074"/>
    </source>
</evidence>
<dbReference type="SUPFAM" id="SSF48179">
    <property type="entry name" value="6-phosphogluconate dehydrogenase C-terminal domain-like"/>
    <property type="match status" value="1"/>
</dbReference>
<evidence type="ECO:0000256" key="4">
    <source>
        <dbReference type="ARBA" id="ARBA00023027"/>
    </source>
</evidence>
<dbReference type="PROSITE" id="PS00957">
    <property type="entry name" value="NAD_G3PDH"/>
    <property type="match status" value="1"/>
</dbReference>
<feature type="binding site" evidence="9">
    <location>
        <begin position="256"/>
        <end position="257"/>
    </location>
    <ligand>
        <name>substrate</name>
    </ligand>
</feature>
<dbReference type="Gene3D" id="1.10.1040.10">
    <property type="entry name" value="N-(1-d-carboxylethyl)-l-norvaline Dehydrogenase, domain 2"/>
    <property type="match status" value="1"/>
</dbReference>
<dbReference type="Proteomes" id="UP001432074">
    <property type="component" value="Chromosome"/>
</dbReference>
<dbReference type="InterPro" id="IPR011128">
    <property type="entry name" value="G3P_DH_NAD-dep_N"/>
</dbReference>
<feature type="domain" description="Glycerol-3-phosphate dehydrogenase NAD-dependent N-terminal" evidence="13">
    <location>
        <begin position="4"/>
        <end position="160"/>
    </location>
</feature>
<dbReference type="InterPro" id="IPR013328">
    <property type="entry name" value="6PGD_dom2"/>
</dbReference>
<dbReference type="InterPro" id="IPR036291">
    <property type="entry name" value="NAD(P)-bd_dom_sf"/>
</dbReference>
<keyword evidence="2" id="KW-0444">Lipid biosynthesis</keyword>
<comment type="catalytic activity">
    <reaction evidence="12">
        <text>sn-glycerol 3-phosphate + NADP(+) = dihydroxyacetone phosphate + NADPH + H(+)</text>
        <dbReference type="Rhea" id="RHEA:11096"/>
        <dbReference type="ChEBI" id="CHEBI:15378"/>
        <dbReference type="ChEBI" id="CHEBI:57597"/>
        <dbReference type="ChEBI" id="CHEBI:57642"/>
        <dbReference type="ChEBI" id="CHEBI:57783"/>
        <dbReference type="ChEBI" id="CHEBI:58349"/>
        <dbReference type="EC" id="1.1.1.94"/>
    </reaction>
</comment>
<feature type="active site" description="Proton acceptor" evidence="8">
    <location>
        <position position="192"/>
    </location>
</feature>
<evidence type="ECO:0000256" key="5">
    <source>
        <dbReference type="ARBA" id="ARBA00023098"/>
    </source>
</evidence>
<dbReference type="EMBL" id="CP143577">
    <property type="protein sequence ID" value="WVN22147.1"/>
    <property type="molecule type" value="Genomic_DNA"/>
</dbReference>
<evidence type="ECO:0000256" key="3">
    <source>
        <dbReference type="ARBA" id="ARBA00023002"/>
    </source>
</evidence>
<evidence type="ECO:0000313" key="15">
    <source>
        <dbReference type="EMBL" id="MDI3349881.1"/>
    </source>
</evidence>
<comment type="similarity">
    <text evidence="1 11">Belongs to the NAD-dependent glycerol-3-phosphate dehydrogenase family.</text>
</comment>
<keyword evidence="7" id="KW-1208">Phospholipid metabolism</keyword>
<dbReference type="GO" id="GO:0005829">
    <property type="term" value="C:cytosol"/>
    <property type="evidence" value="ECO:0007669"/>
    <property type="project" value="TreeGrafter"/>
</dbReference>
<evidence type="ECO:0000259" key="13">
    <source>
        <dbReference type="Pfam" id="PF01210"/>
    </source>
</evidence>
<evidence type="ECO:0000256" key="6">
    <source>
        <dbReference type="ARBA" id="ARBA00023209"/>
    </source>
</evidence>
<dbReference type="PRINTS" id="PR00077">
    <property type="entry name" value="GPDHDRGNASE"/>
</dbReference>
<evidence type="ECO:0000256" key="9">
    <source>
        <dbReference type="PIRSR" id="PIRSR000114-2"/>
    </source>
</evidence>
<dbReference type="Gene3D" id="3.40.50.720">
    <property type="entry name" value="NAD(P)-binding Rossmann-like Domain"/>
    <property type="match status" value="1"/>
</dbReference>
<dbReference type="SUPFAM" id="SSF51735">
    <property type="entry name" value="NAD(P)-binding Rossmann-fold domains"/>
    <property type="match status" value="1"/>
</dbReference>
<keyword evidence="3 11" id="KW-0560">Oxidoreductase</keyword>
<dbReference type="Pfam" id="PF07479">
    <property type="entry name" value="NAD_Gly3P_dh_C"/>
    <property type="match status" value="1"/>
</dbReference>
<feature type="binding site" evidence="10">
    <location>
        <position position="256"/>
    </location>
    <ligand>
        <name>NAD(+)</name>
        <dbReference type="ChEBI" id="CHEBI:57540"/>
    </ligand>
</feature>
<evidence type="ECO:0000256" key="10">
    <source>
        <dbReference type="PIRSR" id="PIRSR000114-3"/>
    </source>
</evidence>
<keyword evidence="4 10" id="KW-0520">NAD</keyword>
<dbReference type="Pfam" id="PF01210">
    <property type="entry name" value="NAD_Gly3P_dh_N"/>
    <property type="match status" value="1"/>
</dbReference>
<accession>A0AA43U0B1</accession>
<dbReference type="InterPro" id="IPR006109">
    <property type="entry name" value="G3P_DH_NAD-dep_C"/>
</dbReference>
<dbReference type="PANTHER" id="PTHR11728">
    <property type="entry name" value="GLYCEROL-3-PHOSPHATE DEHYDROGENASE"/>
    <property type="match status" value="1"/>
</dbReference>
<dbReference type="GO" id="GO:0008654">
    <property type="term" value="P:phospholipid biosynthetic process"/>
    <property type="evidence" value="ECO:0007669"/>
    <property type="project" value="UniProtKB-KW"/>
</dbReference>
<evidence type="ECO:0000256" key="11">
    <source>
        <dbReference type="RuleBase" id="RU000437"/>
    </source>
</evidence>
<evidence type="ECO:0000256" key="2">
    <source>
        <dbReference type="ARBA" id="ARBA00022516"/>
    </source>
</evidence>
<proteinExistence type="inferred from homology"/>
<dbReference type="NCBIfam" id="NF000940">
    <property type="entry name" value="PRK00094.1-2"/>
    <property type="match status" value="1"/>
</dbReference>
<feature type="binding site" evidence="9">
    <location>
        <position position="105"/>
    </location>
    <ligand>
        <name>substrate</name>
    </ligand>
</feature>
<keyword evidence="6" id="KW-0594">Phospholipid biosynthesis</keyword>
<evidence type="ECO:0000256" key="1">
    <source>
        <dbReference type="ARBA" id="ARBA00011009"/>
    </source>
</evidence>
<evidence type="ECO:0000256" key="7">
    <source>
        <dbReference type="ARBA" id="ARBA00023264"/>
    </source>
</evidence>
<dbReference type="GO" id="GO:0005975">
    <property type="term" value="P:carbohydrate metabolic process"/>
    <property type="evidence" value="ECO:0007669"/>
    <property type="project" value="InterPro"/>
</dbReference>
<organism evidence="15 17">
    <name type="scientific">Mycoplasmopsis arginini</name>
    <name type="common">Mycoplasma arginini</name>
    <dbReference type="NCBI Taxonomy" id="2094"/>
    <lineage>
        <taxon>Bacteria</taxon>
        <taxon>Bacillati</taxon>
        <taxon>Mycoplasmatota</taxon>
        <taxon>Mycoplasmoidales</taxon>
        <taxon>Metamycoplasmataceae</taxon>
        <taxon>Mycoplasmopsis</taxon>
    </lineage>
</organism>
<dbReference type="EMBL" id="JAPFAR010000153">
    <property type="protein sequence ID" value="MDI3349881.1"/>
    <property type="molecule type" value="Genomic_DNA"/>
</dbReference>
<dbReference type="GO" id="GO:0051287">
    <property type="term" value="F:NAD binding"/>
    <property type="evidence" value="ECO:0007669"/>
    <property type="project" value="InterPro"/>
</dbReference>
<dbReference type="AlphaFoldDB" id="A0AA43U0B1"/>
<feature type="binding site" evidence="10">
    <location>
        <position position="82"/>
    </location>
    <ligand>
        <name>NAD(+)</name>
        <dbReference type="ChEBI" id="CHEBI:57540"/>
    </ligand>
</feature>
<sequence>MKNKIAILGSGAMGTACANVLAENNNDVIIYGIDNNELNDLNKGFNKKYFENKLEKNFKTTTNLEEAIDHANFIIIAIPTKFIPDVFNKLIELIKYKTVIINVSKGFWPETNYFVHNKMESLSFENNNIKGVVSLIGPSFAVDIINKQITIVNAVSKELKIAKKVKQLFSNSWFGVSINDDVIGAEIGSTYKNILAIASGMAVGLGYSTNTQAALLTMGLKEMAKYANFLGARIETIYDLCGLGDLMLTGLSEKSRNYQYGINFFKNKLDDNKTTVEGLYALKYIYEQNISKNKLNLPLIEGIYKIVYNKENPNKIINNLMKKI</sequence>
<dbReference type="Proteomes" id="UP001162175">
    <property type="component" value="Unassembled WGS sequence"/>
</dbReference>
<dbReference type="InterPro" id="IPR006168">
    <property type="entry name" value="G3P_DH_NAD-dep"/>
</dbReference>
<dbReference type="RefSeq" id="WP_129694493.1">
    <property type="nucleotide sequence ID" value="NZ_CP143577.1"/>
</dbReference>
<dbReference type="EC" id="1.1.1.94" evidence="12"/>
<evidence type="ECO:0000313" key="16">
    <source>
        <dbReference type="EMBL" id="WVN22147.1"/>
    </source>
</evidence>
<keyword evidence="5" id="KW-0443">Lipid metabolism</keyword>
<evidence type="ECO:0000256" key="12">
    <source>
        <dbReference type="RuleBase" id="RU000439"/>
    </source>
</evidence>
<name>A0AA43U0B1_MYCAR</name>
<dbReference type="PIRSF" id="PIRSF000114">
    <property type="entry name" value="Glycerol-3-P_dh"/>
    <property type="match status" value="1"/>
</dbReference>
<dbReference type="GO" id="GO:0046168">
    <property type="term" value="P:glycerol-3-phosphate catabolic process"/>
    <property type="evidence" value="ECO:0007669"/>
    <property type="project" value="InterPro"/>
</dbReference>
<feature type="domain" description="Glycerol-3-phosphate dehydrogenase NAD-dependent C-terminal" evidence="14">
    <location>
        <begin position="181"/>
        <end position="317"/>
    </location>
</feature>
<dbReference type="PROSITE" id="PS51257">
    <property type="entry name" value="PROKAR_LIPOPROTEIN"/>
    <property type="match status" value="1"/>
</dbReference>